<accession>A0A238K4Q4</accession>
<evidence type="ECO:0000256" key="1">
    <source>
        <dbReference type="ARBA" id="ARBA00004196"/>
    </source>
</evidence>
<name>A0A238K4Q4_9RHOB</name>
<feature type="domain" description="Heparinase II/III-like C-terminal" evidence="2">
    <location>
        <begin position="328"/>
        <end position="588"/>
    </location>
</feature>
<sequence>MTLMSGCDMLCLNERPKNGRPQCGRQEAVQMAKRQSWRTARARAMNRVHARMAARTRAATAFVSTPEPRTVGFFARGRQMLAGNLMFAGHLIESKGEILWDLTPPDAAFAEETQGFAWMDDLAAVGDGKARELAQSWLWGWIERYGKGHGPGWTPELTGRRIIRWVHHALFVLRGQPDGADAFYRSLAAQTRFLGRRWQTAAPGLPRFEALTGLLYAGLSLEGMEHHVEPARVAIGEECARQITDQGGIPTRNPEELLEVFTLLTWAQSALDEADKRPTGAHLRAISCIAPTLRTLRHSDGGLARFHGGGRGLEGRLDQALASSGNKRRQADGLAMGFARLSSGRTSVIVDAAPPPSGSASAHAHASTLAFEMTSGRRPLIVSCGSGGGFGEEWRRAGRATLSHSTLSLQGYSSARLAAPRWIGAAKRELLEDIPTHVPVQMTHLPESFRFEGGMDGYVGLHGLTHARSLELSFDGRSLRGEDYLVALDSPAKKRFDKTMDKMRLAGVPFDVRFHLHPDVDVALDLNGQAVSMALRSGEIWVFRPEGDIEMELEPSVYLEKGRLQPRATKQIVLSGRAMEYATRVRWSFAKAQETAVAIRDLALDEADIET</sequence>
<organism evidence="3 4">
    <name type="scientific">Pelagimonas varians</name>
    <dbReference type="NCBI Taxonomy" id="696760"/>
    <lineage>
        <taxon>Bacteria</taxon>
        <taxon>Pseudomonadati</taxon>
        <taxon>Pseudomonadota</taxon>
        <taxon>Alphaproteobacteria</taxon>
        <taxon>Rhodobacterales</taxon>
        <taxon>Roseobacteraceae</taxon>
        <taxon>Pelagimonas</taxon>
    </lineage>
</organism>
<dbReference type="Pfam" id="PF07940">
    <property type="entry name" value="Hepar_II_III_C"/>
    <property type="match status" value="1"/>
</dbReference>
<dbReference type="InterPro" id="IPR008929">
    <property type="entry name" value="Chondroitin_lyas"/>
</dbReference>
<reference evidence="3 4" key="1">
    <citation type="submission" date="2017-05" db="EMBL/GenBank/DDBJ databases">
        <authorList>
            <person name="Song R."/>
            <person name="Chenine A.L."/>
            <person name="Ruprecht R.M."/>
        </authorList>
    </citation>
    <scope>NUCLEOTIDE SEQUENCE [LARGE SCALE GENOMIC DNA]</scope>
    <source>
        <strain evidence="3 4">CECT 8663</strain>
    </source>
</reference>
<evidence type="ECO:0000313" key="4">
    <source>
        <dbReference type="Proteomes" id="UP000220836"/>
    </source>
</evidence>
<evidence type="ECO:0000313" key="3">
    <source>
        <dbReference type="EMBL" id="SMX37437.1"/>
    </source>
</evidence>
<dbReference type="Gene3D" id="2.70.98.70">
    <property type="match status" value="1"/>
</dbReference>
<keyword evidence="4" id="KW-1185">Reference proteome</keyword>
<dbReference type="InterPro" id="IPR012480">
    <property type="entry name" value="Hepar_II_III_C"/>
</dbReference>
<dbReference type="GO" id="GO:0030313">
    <property type="term" value="C:cell envelope"/>
    <property type="evidence" value="ECO:0007669"/>
    <property type="project" value="UniProtKB-SubCell"/>
</dbReference>
<comment type="subcellular location">
    <subcellularLocation>
        <location evidence="1">Cell envelope</location>
    </subcellularLocation>
</comment>
<proteinExistence type="predicted"/>
<evidence type="ECO:0000259" key="2">
    <source>
        <dbReference type="Pfam" id="PF07940"/>
    </source>
</evidence>
<dbReference type="Proteomes" id="UP000220836">
    <property type="component" value="Unassembled WGS sequence"/>
</dbReference>
<gene>
    <name evidence="3" type="ORF">PEV8663_01082</name>
</gene>
<dbReference type="EMBL" id="FXYH01000003">
    <property type="protein sequence ID" value="SMX37437.1"/>
    <property type="molecule type" value="Genomic_DNA"/>
</dbReference>
<protein>
    <submittedName>
        <fullName evidence="3">Heparinase II/III-like protein</fullName>
    </submittedName>
</protein>
<dbReference type="Gene3D" id="1.50.10.100">
    <property type="entry name" value="Chondroitin AC/alginate lyase"/>
    <property type="match status" value="1"/>
</dbReference>
<dbReference type="GO" id="GO:0016829">
    <property type="term" value="F:lyase activity"/>
    <property type="evidence" value="ECO:0007669"/>
    <property type="project" value="InterPro"/>
</dbReference>
<dbReference type="AlphaFoldDB" id="A0A238K4Q4"/>